<evidence type="ECO:0000256" key="3">
    <source>
        <dbReference type="ARBA" id="ARBA00022801"/>
    </source>
</evidence>
<dbReference type="EMBL" id="BAAAZO010000004">
    <property type="protein sequence ID" value="GAA3612103.1"/>
    <property type="molecule type" value="Genomic_DNA"/>
</dbReference>
<keyword evidence="4" id="KW-0788">Thiol protease</keyword>
<proteinExistence type="inferred from homology"/>
<keyword evidence="5" id="KW-0732">Signal</keyword>
<dbReference type="PANTHER" id="PTHR47053:SF1">
    <property type="entry name" value="MUREIN DD-ENDOPEPTIDASE MEPH-RELATED"/>
    <property type="match status" value="1"/>
</dbReference>
<keyword evidence="2" id="KW-0645">Protease</keyword>
<dbReference type="Gene3D" id="3.90.1720.10">
    <property type="entry name" value="endopeptidase domain like (from Nostoc punctiforme)"/>
    <property type="match status" value="1"/>
</dbReference>
<evidence type="ECO:0000256" key="1">
    <source>
        <dbReference type="ARBA" id="ARBA00007074"/>
    </source>
</evidence>
<dbReference type="PANTHER" id="PTHR47053">
    <property type="entry name" value="MUREIN DD-ENDOPEPTIDASE MEPH-RELATED"/>
    <property type="match status" value="1"/>
</dbReference>
<accession>A0ABP6ZNT9</accession>
<feature type="chain" id="PRO_5046178312" description="NlpC/P60 domain-containing protein" evidence="5">
    <location>
        <begin position="23"/>
        <end position="272"/>
    </location>
</feature>
<dbReference type="InterPro" id="IPR051202">
    <property type="entry name" value="Peptidase_C40"/>
</dbReference>
<evidence type="ECO:0000256" key="2">
    <source>
        <dbReference type="ARBA" id="ARBA00022670"/>
    </source>
</evidence>
<dbReference type="Pfam" id="PF00877">
    <property type="entry name" value="NLPC_P60"/>
    <property type="match status" value="1"/>
</dbReference>
<comment type="similarity">
    <text evidence="1">Belongs to the peptidase C40 family.</text>
</comment>
<gene>
    <name evidence="7" type="ORF">GCM10022223_30260</name>
</gene>
<evidence type="ECO:0000313" key="7">
    <source>
        <dbReference type="EMBL" id="GAA3612103.1"/>
    </source>
</evidence>
<dbReference type="SUPFAM" id="SSF54001">
    <property type="entry name" value="Cysteine proteinases"/>
    <property type="match status" value="1"/>
</dbReference>
<dbReference type="PROSITE" id="PS51935">
    <property type="entry name" value="NLPC_P60"/>
    <property type="match status" value="1"/>
</dbReference>
<dbReference type="InterPro" id="IPR038765">
    <property type="entry name" value="Papain-like_cys_pep_sf"/>
</dbReference>
<feature type="signal peptide" evidence="5">
    <location>
        <begin position="1"/>
        <end position="22"/>
    </location>
</feature>
<protein>
    <recommendedName>
        <fullName evidence="6">NlpC/P60 domain-containing protein</fullName>
    </recommendedName>
</protein>
<evidence type="ECO:0000313" key="8">
    <source>
        <dbReference type="Proteomes" id="UP001501074"/>
    </source>
</evidence>
<dbReference type="Proteomes" id="UP001501074">
    <property type="component" value="Unassembled WGS sequence"/>
</dbReference>
<comment type="caution">
    <text evidence="7">The sequence shown here is derived from an EMBL/GenBank/DDBJ whole genome shotgun (WGS) entry which is preliminary data.</text>
</comment>
<name>A0ABP6ZNT9_9ACTN</name>
<organism evidence="7 8">
    <name type="scientific">Kineosporia mesophila</name>
    <dbReference type="NCBI Taxonomy" id="566012"/>
    <lineage>
        <taxon>Bacteria</taxon>
        <taxon>Bacillati</taxon>
        <taxon>Actinomycetota</taxon>
        <taxon>Actinomycetes</taxon>
        <taxon>Kineosporiales</taxon>
        <taxon>Kineosporiaceae</taxon>
        <taxon>Kineosporia</taxon>
    </lineage>
</organism>
<evidence type="ECO:0000259" key="6">
    <source>
        <dbReference type="PROSITE" id="PS51935"/>
    </source>
</evidence>
<dbReference type="InterPro" id="IPR000064">
    <property type="entry name" value="NLP_P60_dom"/>
</dbReference>
<dbReference type="RefSeq" id="WP_231482114.1">
    <property type="nucleotide sequence ID" value="NZ_BAAAZO010000004.1"/>
</dbReference>
<keyword evidence="3" id="KW-0378">Hydrolase</keyword>
<reference evidence="8" key="1">
    <citation type="journal article" date="2019" name="Int. J. Syst. Evol. Microbiol.">
        <title>The Global Catalogue of Microorganisms (GCM) 10K type strain sequencing project: providing services to taxonomists for standard genome sequencing and annotation.</title>
        <authorList>
            <consortium name="The Broad Institute Genomics Platform"/>
            <consortium name="The Broad Institute Genome Sequencing Center for Infectious Disease"/>
            <person name="Wu L."/>
            <person name="Ma J."/>
        </authorList>
    </citation>
    <scope>NUCLEOTIDE SEQUENCE [LARGE SCALE GENOMIC DNA]</scope>
    <source>
        <strain evidence="8">JCM 16902</strain>
    </source>
</reference>
<keyword evidence="8" id="KW-1185">Reference proteome</keyword>
<evidence type="ECO:0000256" key="4">
    <source>
        <dbReference type="ARBA" id="ARBA00022807"/>
    </source>
</evidence>
<evidence type="ECO:0000256" key="5">
    <source>
        <dbReference type="SAM" id="SignalP"/>
    </source>
</evidence>
<feature type="domain" description="NlpC/P60" evidence="6">
    <location>
        <begin position="154"/>
        <end position="272"/>
    </location>
</feature>
<sequence>MPLSAVVTGAALTLSGGIPAMAADSSAAAGNDEANTETASLKSATVKVSDTETARITRKATAKATARITKKVKATAKVTAWSTRTAKATRTVTVTTSASSYDGAVAQARSEAKKKAHERARAAAIAAAKKQAVAKSKQKAKHRAVEKAERLGRVKFGAKIVSDAAKKKGTPYVYGATGPNAFDCSGYVGYVLRRAGVTHLNRTSSGLVSDTKKVSKRAKKKGDLVFFSSGGHVYHVGIYAGDGKIWHAPKPGSSVKKETIWTSSYSVGRVKV</sequence>